<dbReference type="GO" id="GO:0006906">
    <property type="term" value="P:vesicle fusion"/>
    <property type="evidence" value="ECO:0007669"/>
    <property type="project" value="TreeGrafter"/>
</dbReference>
<dbReference type="GO" id="GO:0031902">
    <property type="term" value="C:late endosome membrane"/>
    <property type="evidence" value="ECO:0007669"/>
    <property type="project" value="TreeGrafter"/>
</dbReference>
<evidence type="ECO:0000256" key="2">
    <source>
        <dbReference type="ARBA" id="ARBA00006108"/>
    </source>
</evidence>
<comment type="caution">
    <text evidence="12">The sequence shown here is derived from an EMBL/GenBank/DDBJ whole genome shotgun (WGS) entry which is preliminary data.</text>
</comment>
<evidence type="ECO:0000256" key="6">
    <source>
        <dbReference type="ARBA" id="ARBA00022989"/>
    </source>
</evidence>
<evidence type="ECO:0000256" key="8">
    <source>
        <dbReference type="ARBA" id="ARBA00023136"/>
    </source>
</evidence>
<dbReference type="FunFam" id="1.20.5.110:FF:000002">
    <property type="entry name" value="Vesicle transport through interaction with t-SNAREsB"/>
    <property type="match status" value="1"/>
</dbReference>
<evidence type="ECO:0000256" key="4">
    <source>
        <dbReference type="ARBA" id="ARBA00022692"/>
    </source>
</evidence>
<dbReference type="GO" id="GO:0000149">
    <property type="term" value="F:SNARE binding"/>
    <property type="evidence" value="ECO:0007669"/>
    <property type="project" value="TreeGrafter"/>
</dbReference>
<dbReference type="GO" id="GO:0005789">
    <property type="term" value="C:endoplasmic reticulum membrane"/>
    <property type="evidence" value="ECO:0007669"/>
    <property type="project" value="TreeGrafter"/>
</dbReference>
<proteinExistence type="inferred from homology"/>
<keyword evidence="3" id="KW-0813">Transport</keyword>
<comment type="similarity">
    <text evidence="2">Belongs to the VTI1 family.</text>
</comment>
<gene>
    <name evidence="12" type="ORF">PPRIM_AZ9-3.1.T0120460</name>
</gene>
<keyword evidence="4 10" id="KW-0812">Transmembrane</keyword>
<comment type="subcellular location">
    <subcellularLocation>
        <location evidence="1">Membrane</location>
        <topology evidence="1">Single-pass type IV membrane protein</topology>
    </subcellularLocation>
</comment>
<dbReference type="EMBL" id="CAJJDM010000009">
    <property type="protein sequence ID" value="CAD8048426.1"/>
    <property type="molecule type" value="Genomic_DNA"/>
</dbReference>
<dbReference type="PANTHER" id="PTHR21230:SF26">
    <property type="entry name" value="VESICLE TRANSPORT THROUGH INTERACTION WITH T-SNARES HOMOLOG 1A"/>
    <property type="match status" value="1"/>
</dbReference>
<dbReference type="Pfam" id="PF12352">
    <property type="entry name" value="V-SNARE_C"/>
    <property type="match status" value="1"/>
</dbReference>
<keyword evidence="6 10" id="KW-1133">Transmembrane helix</keyword>
<evidence type="ECO:0000256" key="3">
    <source>
        <dbReference type="ARBA" id="ARBA00022448"/>
    </source>
</evidence>
<evidence type="ECO:0000256" key="9">
    <source>
        <dbReference type="SAM" id="Coils"/>
    </source>
</evidence>
<dbReference type="GO" id="GO:0005794">
    <property type="term" value="C:Golgi apparatus"/>
    <property type="evidence" value="ECO:0007669"/>
    <property type="project" value="TreeGrafter"/>
</dbReference>
<dbReference type="AlphaFoldDB" id="A0A8S1K030"/>
<dbReference type="GO" id="GO:0031201">
    <property type="term" value="C:SNARE complex"/>
    <property type="evidence" value="ECO:0007669"/>
    <property type="project" value="TreeGrafter"/>
</dbReference>
<dbReference type="FunFam" id="1.20.58.400:FF:000018">
    <property type="entry name" value="Uncharacterized protein"/>
    <property type="match status" value="1"/>
</dbReference>
<dbReference type="GO" id="GO:0006886">
    <property type="term" value="P:intracellular protein transport"/>
    <property type="evidence" value="ECO:0007669"/>
    <property type="project" value="InterPro"/>
</dbReference>
<reference evidence="12" key="1">
    <citation type="submission" date="2021-01" db="EMBL/GenBank/DDBJ databases">
        <authorList>
            <consortium name="Genoscope - CEA"/>
            <person name="William W."/>
        </authorList>
    </citation>
    <scope>NUCLEOTIDE SEQUENCE</scope>
</reference>
<feature type="coiled-coil region" evidence="9">
    <location>
        <begin position="44"/>
        <end position="100"/>
    </location>
</feature>
<keyword evidence="8 10" id="KW-0472">Membrane</keyword>
<protein>
    <recommendedName>
        <fullName evidence="11">Vesicle transport v-SNARE N-terminal domain-containing protein</fullName>
    </recommendedName>
</protein>
<dbReference type="GO" id="GO:0012507">
    <property type="term" value="C:ER to Golgi transport vesicle membrane"/>
    <property type="evidence" value="ECO:0007669"/>
    <property type="project" value="TreeGrafter"/>
</dbReference>
<sequence>MHSQISLSEMFRSYEQDYKAHMESVMYDLLKMSKDRRDETEKSFSKVQDELQQTEQCIKQMELEASTLPGNYKKELMETIKQYKRDMAKVEKDFKQLQLDQQEDSSRDKLFNDRQINQALLKQEDRLIRQTLELEAAKRTAYLTEQQANQIAINLHSQSMTLDNSIRKTQYIREDLGESNNLVKIMKNRILKKKLIMYGVFGFLGLCLTIAIMSWFF</sequence>
<feature type="domain" description="Vesicle transport v-SNARE N-terminal" evidence="11">
    <location>
        <begin position="7"/>
        <end position="97"/>
    </location>
</feature>
<keyword evidence="7 9" id="KW-0175">Coiled coil</keyword>
<evidence type="ECO:0000256" key="7">
    <source>
        <dbReference type="ARBA" id="ARBA00023054"/>
    </source>
</evidence>
<dbReference type="Proteomes" id="UP000688137">
    <property type="component" value="Unassembled WGS sequence"/>
</dbReference>
<organism evidence="12 13">
    <name type="scientific">Paramecium primaurelia</name>
    <dbReference type="NCBI Taxonomy" id="5886"/>
    <lineage>
        <taxon>Eukaryota</taxon>
        <taxon>Sar</taxon>
        <taxon>Alveolata</taxon>
        <taxon>Ciliophora</taxon>
        <taxon>Intramacronucleata</taxon>
        <taxon>Oligohymenophorea</taxon>
        <taxon>Peniculida</taxon>
        <taxon>Parameciidae</taxon>
        <taxon>Paramecium</taxon>
    </lineage>
</organism>
<evidence type="ECO:0000256" key="10">
    <source>
        <dbReference type="SAM" id="Phobius"/>
    </source>
</evidence>
<dbReference type="OMA" id="MEYEAND"/>
<evidence type="ECO:0000259" key="11">
    <source>
        <dbReference type="Pfam" id="PF05008"/>
    </source>
</evidence>
<evidence type="ECO:0000256" key="1">
    <source>
        <dbReference type="ARBA" id="ARBA00004211"/>
    </source>
</evidence>
<dbReference type="PANTHER" id="PTHR21230">
    <property type="entry name" value="VESICLE TRANSPORT V-SNARE PROTEIN VTI1-RELATED"/>
    <property type="match status" value="1"/>
</dbReference>
<dbReference type="Pfam" id="PF05008">
    <property type="entry name" value="V-SNARE"/>
    <property type="match status" value="1"/>
</dbReference>
<evidence type="ECO:0000256" key="5">
    <source>
        <dbReference type="ARBA" id="ARBA00022927"/>
    </source>
</evidence>
<name>A0A8S1K030_PARPR</name>
<evidence type="ECO:0000313" key="13">
    <source>
        <dbReference type="Proteomes" id="UP000688137"/>
    </source>
</evidence>
<accession>A0A8S1K030</accession>
<feature type="transmembrane region" description="Helical" evidence="10">
    <location>
        <begin position="195"/>
        <end position="216"/>
    </location>
</feature>
<keyword evidence="5" id="KW-0653">Protein transport</keyword>
<dbReference type="InterPro" id="IPR007705">
    <property type="entry name" value="Vesicle_trsprt_v-SNARE_N"/>
</dbReference>
<keyword evidence="13" id="KW-1185">Reference proteome</keyword>
<evidence type="ECO:0000313" key="12">
    <source>
        <dbReference type="EMBL" id="CAD8048426.1"/>
    </source>
</evidence>
<dbReference type="GO" id="GO:0005484">
    <property type="term" value="F:SNAP receptor activity"/>
    <property type="evidence" value="ECO:0007669"/>
    <property type="project" value="TreeGrafter"/>
</dbReference>